<feature type="compositionally biased region" description="Polar residues" evidence="1">
    <location>
        <begin position="2029"/>
        <end position="2050"/>
    </location>
</feature>
<feature type="compositionally biased region" description="Basic and acidic residues" evidence="1">
    <location>
        <begin position="2279"/>
        <end position="2290"/>
    </location>
</feature>
<dbReference type="SUPFAM" id="SSF52949">
    <property type="entry name" value="Macro domain-like"/>
    <property type="match status" value="2"/>
</dbReference>
<dbReference type="OMA" id="KAWRCPE"/>
<evidence type="ECO:0000259" key="2">
    <source>
        <dbReference type="PROSITE" id="PS51154"/>
    </source>
</evidence>
<feature type="compositionally biased region" description="Acidic residues" evidence="1">
    <location>
        <begin position="110"/>
        <end position="130"/>
    </location>
</feature>
<dbReference type="InterPro" id="IPR002589">
    <property type="entry name" value="Macro_dom"/>
</dbReference>
<feature type="compositionally biased region" description="Basic and acidic residues" evidence="1">
    <location>
        <begin position="510"/>
        <end position="521"/>
    </location>
</feature>
<dbReference type="Pfam" id="PF26082">
    <property type="entry name" value="zf-C2H2_AcuF"/>
    <property type="match status" value="1"/>
</dbReference>
<evidence type="ECO:0000256" key="1">
    <source>
        <dbReference type="SAM" id="MobiDB-lite"/>
    </source>
</evidence>
<feature type="domain" description="Macro" evidence="2">
    <location>
        <begin position="1067"/>
        <end position="1247"/>
    </location>
</feature>
<evidence type="ECO:0000313" key="4">
    <source>
        <dbReference type="Proteomes" id="UP000663193"/>
    </source>
</evidence>
<feature type="region of interest" description="Disordered" evidence="1">
    <location>
        <begin position="1688"/>
        <end position="1712"/>
    </location>
</feature>
<feature type="compositionally biased region" description="Basic and acidic residues" evidence="1">
    <location>
        <begin position="2249"/>
        <end position="2274"/>
    </location>
</feature>
<dbReference type="SMART" id="SM00506">
    <property type="entry name" value="A1pp"/>
    <property type="match status" value="2"/>
</dbReference>
<feature type="region of interest" description="Disordered" evidence="1">
    <location>
        <begin position="2279"/>
        <end position="2298"/>
    </location>
</feature>
<accession>A0A7U2I3S0</accession>
<sequence length="2298" mass="256489">MSSIRLATAANVLAFQNLTTALDTSDGKWAHLIESDGLQDEIGRFRVWSGNLGALQKGHSSLDYRLRDSPLLSTNTLKFLKELEENINEASAIVSGTRLPYELQPRPEATEEDDDDDDDFFDKDDEDDEDTGSRTELSMRFSEIVDIIDNLYKLSVRIRTPTIRTRSAKAATFKPKDPETGVDILSKYADYDLQHVKELLRYLRQPHEGEADGADYDYLTIRLSAAITLRRRQFKYWKRHRDKLGMSTVQEEETPLEQPTMDRPAMPTRNDTMEALPGTPLLVRNQDAPSQKTGKTLLSGTEATQHHQSLDEIVDTKSVTSYAVTVKDLHGKGVDLPPPPRAADSEKDFECPYCYIICPARYGRGRAWRTHLLQDLQPYVCTYPDCDSSEQLFRSRREWADHEATHRKAWRCPEHPNAIYKTSAGLEDHFQREHAESFPESQLSAIVKVGETTTVDARTTCPICSAPADIEGLGDFHNHIANHLERLATFALPNGREDDSDGASSAASRVRSESSESRDMSDLSLPVHESEKPELYPETTGRRHPASEGLDLADDHPQEAATRAILSAESLQQLPDASQERLGALFPSSGSQPDDRSRSGSGSEDSSYYVPESYAEDDERESKLNILKLADIPTIRSLYRTRRLQQRDQSFAPNDKYNRIISFCHHDLTKLKVDAIVNSANKSLKMTRGDTLNNAIHKAAGPGLSVEARLTGRLEGQALITGGHNLPSEHVIHVLRPGYFRHKGMGEFNQLIDCYREVLKVAIENKIKTIAFPCLGTGGVGFPARVAARITLQEMREYLDAHPEHNLERIIFCVNTAADEKAYIDFLPVYFPPTHDDLDSARGIWSEDYAAQAMKILDTRNEVQKVFSDLNLGMSLSVTDFPQDILNHLAAIDSSLSSIRRFLLWSNDVNKNIRDLKLVCTVLMLFCGNITEIIDLAKDHANLGQRGDKSIWDDYLADMNTRLQTTPSELLQLCRDLLEGLDNMITGHGYDLDEIMEMVETRQKLEHYKVKQRGGREGEGNQDHLNEVLLTREFQNESIAQSRDSVKLYQIRSVAQLYKLGELEEKPTQAKPSAVFNDKIYLVREDITKLEVDVMVNSTDVSFRGMGTLDRTVLQKGGEQMRAAVTAFGQCKIGEVRHTEGYMLPAKHVLHIIPADRYNGGTKIVLKKLYREVLQEAVSMRATSIALPSIGTGMLNYPRRDVASVALEEAKRFLESAERNNPVEKIIFVVFSSNDEFVYKSLMPVYFPPIIDDLIVPSITITKQDTGISATSNTSDAPRRTLFGSIGEALRSVRLGKQPEAPRPITANEEQALIRFESHAKECETCQDIDRLYLEGRDLCKTGFSRAQTVLWYMNMQSDQNVYTKPDIRGQSTKIELSKDMFPISMRMLSFVEKSHGDKTRSRPFVAQHRPYGAVIQDQAVDTPSSVRDDTAVPQGPKKSRARVLATLDSTSAPTPVSSQECHIQVYPDRVDVFQHGYENKLQWPLLSLSLNDTSVVSRLKTTPELQLDGVDRLPTSTMSETTGKLIFRCRNDNECNALLRAIRHVIVRIQASNYSVDREQVIIPNNDAGPRDEPAFIQPVKTLVQKKLAEDGDVTSLGDKVNVSSGKVSIYSGFGEDGEFPVLLTLQLHASSTIQQYTKWAEITLAGAIHSPSFFNTEGDVTFICKNNEDRDVLFLRIQREITRLQGPQEARDEETTVASTGDFGEVSSSEHVQWSERLSDIRSELAGIKRASGGLSDLQYKMERLSTATVTLGTNAQAASDASKLFDPSRSELATRILLCLTADLKSRPGSYIGLDTSSIVAAVRAEEQEVKLALMELVDQDQVHNTMDESTWVVTHPPENLPALAGEELESGPHSADVTYDAPMPDEAKAPGHGPTTRGESVMCNACDILLPNGSLSPPTRARPEVALQDLSSTVQAVYHNVVEASKGPAGGVHTLHIAQSTGRPRVEVENALAILNRCGFVHTHGEWWAATTRFQQSDGKEGEAEGIVETAVSDARDALSEPATSGPSTSKDATPAQKGKEPKSSDQTGSNITPEQSVTNRPQVQLNPTTEKVYTYLLNYTFAPPDGAHHILDIAAAVYLTREEVRQALAELKELGLANVSGKNGWWWATKADAPQPPGEEGRDQSLPSTTPAVTVSDKPAPQAHTTSPDPLDLDTITITSHIRYTQPFGSRSAEARWTRIDRRLLAQRVLVAANEEFHHADEDIVFHRVVPRSLLERWFEETKALRKKDGGGRRGSEALEQDQGEGRSKGKERERRDVEQERLDRVIAGDMKEDEMRRYEDEKDAQWMQRRHM</sequence>
<organism evidence="3 4">
    <name type="scientific">Phaeosphaeria nodorum (strain SN15 / ATCC MYA-4574 / FGSC 10173)</name>
    <name type="common">Glume blotch fungus</name>
    <name type="synonym">Parastagonospora nodorum</name>
    <dbReference type="NCBI Taxonomy" id="321614"/>
    <lineage>
        <taxon>Eukaryota</taxon>
        <taxon>Fungi</taxon>
        <taxon>Dikarya</taxon>
        <taxon>Ascomycota</taxon>
        <taxon>Pezizomycotina</taxon>
        <taxon>Dothideomycetes</taxon>
        <taxon>Pleosporomycetidae</taxon>
        <taxon>Pleosporales</taxon>
        <taxon>Pleosporineae</taxon>
        <taxon>Phaeosphaeriaceae</taxon>
        <taxon>Parastagonospora</taxon>
    </lineage>
</organism>
<dbReference type="Proteomes" id="UP000663193">
    <property type="component" value="Chromosome 11"/>
</dbReference>
<reference evidence="4" key="1">
    <citation type="journal article" date="2021" name="BMC Genomics">
        <title>Chromosome-level genome assembly and manually-curated proteome of model necrotroph Parastagonospora nodorum Sn15 reveals a genome-wide trove of candidate effector homologs, and redundancy of virulence-related functions within an accessory chromosome.</title>
        <authorList>
            <person name="Bertazzoni S."/>
            <person name="Jones D.A.B."/>
            <person name="Phan H.T."/>
            <person name="Tan K.-C."/>
            <person name="Hane J.K."/>
        </authorList>
    </citation>
    <scope>NUCLEOTIDE SEQUENCE [LARGE SCALE GENOMIC DNA]</scope>
    <source>
        <strain evidence="4">SN15 / ATCC MYA-4574 / FGSC 10173)</strain>
    </source>
</reference>
<dbReference type="VEuPathDB" id="FungiDB:JI435_092360"/>
<dbReference type="PANTHER" id="PTHR11106:SF27">
    <property type="entry name" value="MACRO DOMAIN-CONTAINING PROTEIN"/>
    <property type="match status" value="1"/>
</dbReference>
<feature type="compositionally biased region" description="Polar residues" evidence="1">
    <location>
        <begin position="2006"/>
        <end position="2016"/>
    </location>
</feature>
<dbReference type="Gene3D" id="3.40.220.10">
    <property type="entry name" value="Leucine Aminopeptidase, subunit E, domain 1"/>
    <property type="match status" value="2"/>
</dbReference>
<feature type="region of interest" description="Disordered" evidence="1">
    <location>
        <begin position="2230"/>
        <end position="2274"/>
    </location>
</feature>
<feature type="compositionally biased region" description="Basic and acidic residues" evidence="1">
    <location>
        <begin position="2230"/>
        <end position="2242"/>
    </location>
</feature>
<feature type="region of interest" description="Disordered" evidence="1">
    <location>
        <begin position="583"/>
        <end position="616"/>
    </location>
</feature>
<dbReference type="PANTHER" id="PTHR11106">
    <property type="entry name" value="GANGLIOSIDE INDUCED DIFFERENTIATION ASSOCIATED PROTEIN 2-RELATED"/>
    <property type="match status" value="1"/>
</dbReference>
<feature type="region of interest" description="Disordered" evidence="1">
    <location>
        <begin position="495"/>
        <end position="552"/>
    </location>
</feature>
<feature type="region of interest" description="Disordered" evidence="1">
    <location>
        <begin position="2001"/>
        <end position="2050"/>
    </location>
</feature>
<dbReference type="OrthoDB" id="6133115at2759"/>
<keyword evidence="4" id="KW-1185">Reference proteome</keyword>
<gene>
    <name evidence="3" type="ORF">JI435_092360</name>
</gene>
<dbReference type="Pfam" id="PF01661">
    <property type="entry name" value="Macro"/>
    <property type="match status" value="2"/>
</dbReference>
<protein>
    <submittedName>
        <fullName evidence="3">ADP-ribose phosphatase</fullName>
    </submittedName>
</protein>
<feature type="region of interest" description="Disordered" evidence="1">
    <location>
        <begin position="2113"/>
        <end position="2157"/>
    </location>
</feature>
<proteinExistence type="predicted"/>
<evidence type="ECO:0000313" key="3">
    <source>
        <dbReference type="EMBL" id="QRD00694.1"/>
    </source>
</evidence>
<dbReference type="PROSITE" id="PS51154">
    <property type="entry name" value="MACRO"/>
    <property type="match status" value="2"/>
</dbReference>
<dbReference type="InterPro" id="IPR058925">
    <property type="entry name" value="zf-C2H2_AcuF"/>
</dbReference>
<dbReference type="InterPro" id="IPR043472">
    <property type="entry name" value="Macro_dom-like"/>
</dbReference>
<feature type="region of interest" description="Disordered" evidence="1">
    <location>
        <begin position="98"/>
        <end position="135"/>
    </location>
</feature>
<feature type="domain" description="Macro" evidence="2">
    <location>
        <begin position="648"/>
        <end position="831"/>
    </location>
</feature>
<name>A0A7U2I3S0_PHANO</name>
<dbReference type="EMBL" id="CP069033">
    <property type="protein sequence ID" value="QRD00694.1"/>
    <property type="molecule type" value="Genomic_DNA"/>
</dbReference>